<sequence length="172" mass="19019">MMITPEYCLTMARYNAWQNKQLKAAFQALGDKELGKDRKAFFGSILATANHVLWGDRLWLSRFTGVPAPAGAIAESTGLTDSGAQWAVERFRTDGALIQWAERLRAVELSGPLSWHSVILGREISKPKALCVLHLFNHQTHHRGQIHAMLTAAGAEAPVSDLAFMPEEGPWL</sequence>
<dbReference type="Gene3D" id="1.20.120.450">
    <property type="entry name" value="dinb family like domain"/>
    <property type="match status" value="1"/>
</dbReference>
<dbReference type="PANTHER" id="PTHR37302">
    <property type="entry name" value="SLR1116 PROTEIN"/>
    <property type="match status" value="1"/>
</dbReference>
<keyword evidence="4" id="KW-1185">Reference proteome</keyword>
<evidence type="ECO:0000313" key="4">
    <source>
        <dbReference type="Proteomes" id="UP001241605"/>
    </source>
</evidence>
<dbReference type="RefSeq" id="WP_282299805.1">
    <property type="nucleotide sequence ID" value="NZ_CP124616.1"/>
</dbReference>
<dbReference type="Pfam" id="PF05163">
    <property type="entry name" value="DinB"/>
    <property type="match status" value="1"/>
</dbReference>
<protein>
    <submittedName>
        <fullName evidence="3">DinB family protein</fullName>
    </submittedName>
</protein>
<name>A0ABY8QFE3_9RHOB</name>
<dbReference type="InterPro" id="IPR034660">
    <property type="entry name" value="DinB/YfiT-like"/>
</dbReference>
<evidence type="ECO:0000256" key="2">
    <source>
        <dbReference type="ARBA" id="ARBA00022723"/>
    </source>
</evidence>
<dbReference type="SUPFAM" id="SSF109854">
    <property type="entry name" value="DinB/YfiT-like putative metalloenzymes"/>
    <property type="match status" value="1"/>
</dbReference>
<comment type="similarity">
    <text evidence="1">Belongs to the DinB family.</text>
</comment>
<dbReference type="InterPro" id="IPR007837">
    <property type="entry name" value="DinB"/>
</dbReference>
<evidence type="ECO:0000256" key="1">
    <source>
        <dbReference type="ARBA" id="ARBA00008635"/>
    </source>
</evidence>
<gene>
    <name evidence="3" type="ORF">QF118_14775</name>
</gene>
<dbReference type="Proteomes" id="UP001241605">
    <property type="component" value="Chromosome"/>
</dbReference>
<accession>A0ABY8QFE3</accession>
<organism evidence="3 4">
    <name type="scientific">Tropicibacter oceani</name>
    <dbReference type="NCBI Taxonomy" id="3058420"/>
    <lineage>
        <taxon>Bacteria</taxon>
        <taxon>Pseudomonadati</taxon>
        <taxon>Pseudomonadota</taxon>
        <taxon>Alphaproteobacteria</taxon>
        <taxon>Rhodobacterales</taxon>
        <taxon>Roseobacteraceae</taxon>
        <taxon>Tropicibacter</taxon>
    </lineage>
</organism>
<keyword evidence="2" id="KW-0479">Metal-binding</keyword>
<dbReference type="EMBL" id="CP124616">
    <property type="protein sequence ID" value="WGW03178.1"/>
    <property type="molecule type" value="Genomic_DNA"/>
</dbReference>
<dbReference type="PANTHER" id="PTHR37302:SF1">
    <property type="entry name" value="PROTEIN DINB"/>
    <property type="match status" value="1"/>
</dbReference>
<evidence type="ECO:0000313" key="3">
    <source>
        <dbReference type="EMBL" id="WGW03178.1"/>
    </source>
</evidence>
<proteinExistence type="inferred from homology"/>
<reference evidence="3 4" key="1">
    <citation type="submission" date="2023-05" db="EMBL/GenBank/DDBJ databases">
        <title>YMD87, complete Genome.</title>
        <authorList>
            <person name="Zhang J."/>
            <person name="Xu X."/>
        </authorList>
    </citation>
    <scope>NUCLEOTIDE SEQUENCE [LARGE SCALE GENOMIC DNA]</scope>
    <source>
        <strain evidence="3 4">YMD87</strain>
    </source>
</reference>